<accession>A0A2P8H0K7</accession>
<dbReference type="RefSeq" id="WP_106565184.1">
    <property type="nucleotide sequence ID" value="NZ_PYAU01000001.1"/>
</dbReference>
<dbReference type="PANTHER" id="PTHR30411:SF0">
    <property type="entry name" value="CYS-TRNA(PRO)_CYS-TRNA(CYS) DEACYLASE YBAK"/>
    <property type="match status" value="1"/>
</dbReference>
<dbReference type="SUPFAM" id="SSF55826">
    <property type="entry name" value="YbaK/ProRS associated domain"/>
    <property type="match status" value="1"/>
</dbReference>
<dbReference type="OrthoDB" id="9809296at2"/>
<evidence type="ECO:0000256" key="1">
    <source>
        <dbReference type="ARBA" id="ARBA00009798"/>
    </source>
</evidence>
<reference evidence="6 8" key="1">
    <citation type="submission" date="2018-03" db="EMBL/GenBank/DDBJ databases">
        <title>Genomic Encyclopedia of Archaeal and Bacterial Type Strains, Phase II (KMG-II): from individual species to whole genera.</title>
        <authorList>
            <person name="Goeker M."/>
        </authorList>
    </citation>
    <scope>NUCLEOTIDE SEQUENCE [LARGE SCALE GENOMIC DNA]</scope>
    <source>
        <strain evidence="6 8">DSM 21548</strain>
    </source>
</reference>
<organism evidence="6 8">
    <name type="scientific">Labedella gwakjiensis</name>
    <dbReference type="NCBI Taxonomy" id="390269"/>
    <lineage>
        <taxon>Bacteria</taxon>
        <taxon>Bacillati</taxon>
        <taxon>Actinomycetota</taxon>
        <taxon>Actinomycetes</taxon>
        <taxon>Micrococcales</taxon>
        <taxon>Microbacteriaceae</taxon>
        <taxon>Labedella</taxon>
    </lineage>
</organism>
<dbReference type="Proteomes" id="UP000268291">
    <property type="component" value="Unassembled WGS sequence"/>
</dbReference>
<dbReference type="EC" id="4.2.-.-" evidence="4"/>
<dbReference type="EMBL" id="PYAU01000001">
    <property type="protein sequence ID" value="PSL39753.1"/>
    <property type="molecule type" value="Genomic_DNA"/>
</dbReference>
<keyword evidence="2 4" id="KW-0648">Protein biosynthesis</keyword>
<dbReference type="PANTHER" id="PTHR30411">
    <property type="entry name" value="CYTOPLASMIC PROTEIN"/>
    <property type="match status" value="1"/>
</dbReference>
<dbReference type="PIRSF" id="PIRSF006181">
    <property type="entry name" value="EbsC_YbaK"/>
    <property type="match status" value="1"/>
</dbReference>
<dbReference type="GO" id="GO:0016829">
    <property type="term" value="F:lyase activity"/>
    <property type="evidence" value="ECO:0007669"/>
    <property type="project" value="UniProtKB-KW"/>
</dbReference>
<dbReference type="Pfam" id="PF04073">
    <property type="entry name" value="tRNA_edit"/>
    <property type="match status" value="1"/>
</dbReference>
<feature type="domain" description="YbaK/aminoacyl-tRNA synthetase-associated" evidence="5">
    <location>
        <begin position="40"/>
        <end position="151"/>
    </location>
</feature>
<comment type="similarity">
    <text evidence="1 4">Belongs to the prolyl-tRNA editing family. YbaK/EbsC subfamily.</text>
</comment>
<comment type="caution">
    <text evidence="6">The sequence shown here is derived from an EMBL/GenBank/DDBJ whole genome shotgun (WGS) entry which is preliminary data.</text>
</comment>
<evidence type="ECO:0000259" key="5">
    <source>
        <dbReference type="Pfam" id="PF04073"/>
    </source>
</evidence>
<evidence type="ECO:0000313" key="7">
    <source>
        <dbReference type="EMBL" id="RUQ85863.1"/>
    </source>
</evidence>
<dbReference type="AlphaFoldDB" id="A0A2P8H0K7"/>
<gene>
    <name evidence="7" type="primary">ybaK</name>
    <name evidence="6" type="ORF">CLV49_3402</name>
    <name evidence="7" type="ORF">ELQ93_02245</name>
</gene>
<proteinExistence type="inferred from homology"/>
<reference evidence="7 9" key="2">
    <citation type="submission" date="2018-12" db="EMBL/GenBank/DDBJ databases">
        <authorList>
            <person name="hu s."/>
            <person name="Xu Y."/>
            <person name="Xu B."/>
            <person name="Li F."/>
        </authorList>
    </citation>
    <scope>NUCLEOTIDE SEQUENCE [LARGE SCALE GENOMIC DNA]</scope>
    <source>
        <strain evidence="7 9">KSW2-17</strain>
    </source>
</reference>
<evidence type="ECO:0000256" key="3">
    <source>
        <dbReference type="ARBA" id="ARBA00023239"/>
    </source>
</evidence>
<dbReference type="InterPro" id="IPR004369">
    <property type="entry name" value="Prolyl-tRNA_editing_YbaK/EbsC"/>
</dbReference>
<dbReference type="NCBIfam" id="TIGR00011">
    <property type="entry name" value="YbaK_EbsC"/>
    <property type="match status" value="1"/>
</dbReference>
<dbReference type="CDD" id="cd00002">
    <property type="entry name" value="YbaK_deacylase"/>
    <property type="match status" value="1"/>
</dbReference>
<name>A0A2P8H0K7_9MICO</name>
<dbReference type="EMBL" id="RZGY01000001">
    <property type="protein sequence ID" value="RUQ85863.1"/>
    <property type="molecule type" value="Genomic_DNA"/>
</dbReference>
<evidence type="ECO:0000313" key="8">
    <source>
        <dbReference type="Proteomes" id="UP000241203"/>
    </source>
</evidence>
<sequence>MSRSAPRIPATPATRVLDSARITWSGHVYTHDPAVTAYGLEAATALDVPMDRVFKTLMVTADDELLVAVIPVAERLDLGALASAVSAKRAALADRALAERRTGYVAGGISPLGQKHSHRTVIDASAEPHPTVFVSGGRRGFDVELSPADLVVLTNASVSAITAP</sequence>
<dbReference type="InterPro" id="IPR036754">
    <property type="entry name" value="YbaK/aa-tRNA-synt-asso_dom_sf"/>
</dbReference>
<evidence type="ECO:0000313" key="9">
    <source>
        <dbReference type="Proteomes" id="UP000268291"/>
    </source>
</evidence>
<dbReference type="GO" id="GO:0002161">
    <property type="term" value="F:aminoacyl-tRNA deacylase activity"/>
    <property type="evidence" value="ECO:0007669"/>
    <property type="project" value="InterPro"/>
</dbReference>
<protein>
    <recommendedName>
        <fullName evidence="4">Cys-tRNA(Pro)/Cys-tRNA(Cys) deacylase</fullName>
        <ecNumber evidence="4">4.2.-.-</ecNumber>
    </recommendedName>
</protein>
<evidence type="ECO:0000313" key="6">
    <source>
        <dbReference type="EMBL" id="PSL39753.1"/>
    </source>
</evidence>
<evidence type="ECO:0000256" key="2">
    <source>
        <dbReference type="ARBA" id="ARBA00022917"/>
    </source>
</evidence>
<evidence type="ECO:0000256" key="4">
    <source>
        <dbReference type="PIRNR" id="PIRNR006181"/>
    </source>
</evidence>
<dbReference type="GO" id="GO:0006412">
    <property type="term" value="P:translation"/>
    <property type="evidence" value="ECO:0007669"/>
    <property type="project" value="UniProtKB-KW"/>
</dbReference>
<keyword evidence="3 4" id="KW-0456">Lyase</keyword>
<dbReference type="Gene3D" id="3.90.960.10">
    <property type="entry name" value="YbaK/aminoacyl-tRNA synthetase-associated domain"/>
    <property type="match status" value="1"/>
</dbReference>
<dbReference type="Proteomes" id="UP000241203">
    <property type="component" value="Unassembled WGS sequence"/>
</dbReference>
<dbReference type="InterPro" id="IPR007214">
    <property type="entry name" value="YbaK/aa-tRNA-synth-assoc-dom"/>
</dbReference>
<keyword evidence="9" id="KW-1185">Reference proteome</keyword>